<name>A0A1E1XIL6_9ACAR</name>
<accession>A0A1E1XIL6</accession>
<dbReference type="GO" id="GO:0030682">
    <property type="term" value="P:symbiont-mediated perturbation of host defenses"/>
    <property type="evidence" value="ECO:0007669"/>
    <property type="project" value="InterPro"/>
</dbReference>
<dbReference type="SUPFAM" id="SSF50814">
    <property type="entry name" value="Lipocalins"/>
    <property type="match status" value="1"/>
</dbReference>
<reference evidence="1" key="1">
    <citation type="journal article" date="2017" name="Front. Cell. Infect. Microbiol.">
        <title>The Distinct Transcriptional Response of the Midgut of Amblyomma sculptum and Amblyomma aureolatum Ticks to Rickettsia rickettsii Correlates to Their Differences in Susceptibility to Infection.</title>
        <authorList>
            <person name="Martins L.A."/>
            <person name="Galletti M.F.B.M."/>
            <person name="Ribeiro J.M."/>
            <person name="Fujita A."/>
            <person name="Costa F.B."/>
            <person name="Labruna M.B."/>
            <person name="Daffre S."/>
            <person name="Fogaca A.C."/>
        </authorList>
    </citation>
    <scope>NUCLEOTIDE SEQUENCE</scope>
</reference>
<dbReference type="GO" id="GO:0043176">
    <property type="term" value="F:amine binding"/>
    <property type="evidence" value="ECO:0007669"/>
    <property type="project" value="InterPro"/>
</dbReference>
<proteinExistence type="evidence at transcript level"/>
<protein>
    <submittedName>
        <fullName evidence="1">Putative lipocal-1 18 lipocalin</fullName>
    </submittedName>
</protein>
<dbReference type="AlphaFoldDB" id="A0A1E1XIL6"/>
<sequence>NPIWANETRLGKYQDAWMILNKSATDIYYQTQTTSLISIPGGGNFVCWSLQIHNSNHTTKTADRKYYYSSSKEKYKVYLAEEKVEAIPARNYTRKNGLQYEYNKAGEKKIDAIIFTDGETCDLLNVPWMNDGKGCELWVKSEYKENIPACCSFIFDLLCGAVGSHDVYNKESCVNVVETWEDMTKNGQGGYMKQTKQILPFNETIYWRGDLKNLTSF</sequence>
<dbReference type="Pfam" id="PF02098">
    <property type="entry name" value="His_binding"/>
    <property type="match status" value="1"/>
</dbReference>
<dbReference type="PRINTS" id="PR01220">
    <property type="entry name" value="HISBINDING"/>
</dbReference>
<dbReference type="Gene3D" id="2.40.128.20">
    <property type="match status" value="1"/>
</dbReference>
<dbReference type="InterPro" id="IPR012674">
    <property type="entry name" value="Calycin"/>
</dbReference>
<organism evidence="1">
    <name type="scientific">Amblyomma aureolatum</name>
    <dbReference type="NCBI Taxonomy" id="187763"/>
    <lineage>
        <taxon>Eukaryota</taxon>
        <taxon>Metazoa</taxon>
        <taxon>Ecdysozoa</taxon>
        <taxon>Arthropoda</taxon>
        <taxon>Chelicerata</taxon>
        <taxon>Arachnida</taxon>
        <taxon>Acari</taxon>
        <taxon>Parasitiformes</taxon>
        <taxon>Ixodida</taxon>
        <taxon>Ixodoidea</taxon>
        <taxon>Ixodidae</taxon>
        <taxon>Amblyomminae</taxon>
        <taxon>Amblyomma</taxon>
    </lineage>
</organism>
<evidence type="ECO:0000313" key="1">
    <source>
        <dbReference type="EMBL" id="JAT99187.1"/>
    </source>
</evidence>
<feature type="non-terminal residue" evidence="1">
    <location>
        <position position="1"/>
    </location>
</feature>
<dbReference type="EMBL" id="GFAC01000001">
    <property type="protein sequence ID" value="JAT99187.1"/>
    <property type="molecule type" value="mRNA"/>
</dbReference>
<dbReference type="InterPro" id="IPR002970">
    <property type="entry name" value="Tick_his-bd"/>
</dbReference>